<proteinExistence type="predicted"/>
<protein>
    <submittedName>
        <fullName evidence="1">Uncharacterized protein</fullName>
    </submittedName>
</protein>
<sequence>MLLKIAAELAFQTSFKSTGRSARQCNPCVPTPLRPVHPCFYSAEIPFWAAFATASIVGPWPGLGLVDEAQVEVQVLGSAAGNRRAGGWCIFPTFLGHIPQQRQQCQCACSHTDADVTFHFSISCTLPCTMRMCTASCAGTRSHSCRPSMSRMRLAA</sequence>
<dbReference type="AlphaFoldDB" id="A0A177BZP9"/>
<dbReference type="GeneID" id="28769326"/>
<name>A0A177BZP9_9PLEO</name>
<keyword evidence="2" id="KW-1185">Reference proteome</keyword>
<reference evidence="1 2" key="1">
    <citation type="submission" date="2016-05" db="EMBL/GenBank/DDBJ databases">
        <title>Comparative analysis of secretome profiles of manganese(II)-oxidizing ascomycete fungi.</title>
        <authorList>
            <consortium name="DOE Joint Genome Institute"/>
            <person name="Zeiner C.A."/>
            <person name="Purvine S.O."/>
            <person name="Zink E.M."/>
            <person name="Wu S."/>
            <person name="Pasa-Tolic L."/>
            <person name="Chaput D.L."/>
            <person name="Haridas S."/>
            <person name="Grigoriev I.V."/>
            <person name="Santelli C.M."/>
            <person name="Hansel C.M."/>
        </authorList>
    </citation>
    <scope>NUCLEOTIDE SEQUENCE [LARGE SCALE GENOMIC DNA]</scope>
    <source>
        <strain evidence="1 2">AP3s5-JAC2a</strain>
    </source>
</reference>
<dbReference type="InParanoid" id="A0A177BZP9"/>
<gene>
    <name evidence="1" type="ORF">CC84DRAFT_316738</name>
</gene>
<dbReference type="Proteomes" id="UP000077069">
    <property type="component" value="Unassembled WGS sequence"/>
</dbReference>
<evidence type="ECO:0000313" key="1">
    <source>
        <dbReference type="EMBL" id="OAG00636.1"/>
    </source>
</evidence>
<evidence type="ECO:0000313" key="2">
    <source>
        <dbReference type="Proteomes" id="UP000077069"/>
    </source>
</evidence>
<accession>A0A177BZP9</accession>
<organism evidence="1 2">
    <name type="scientific">Paraphaeosphaeria sporulosa</name>
    <dbReference type="NCBI Taxonomy" id="1460663"/>
    <lineage>
        <taxon>Eukaryota</taxon>
        <taxon>Fungi</taxon>
        <taxon>Dikarya</taxon>
        <taxon>Ascomycota</taxon>
        <taxon>Pezizomycotina</taxon>
        <taxon>Dothideomycetes</taxon>
        <taxon>Pleosporomycetidae</taxon>
        <taxon>Pleosporales</taxon>
        <taxon>Massarineae</taxon>
        <taxon>Didymosphaeriaceae</taxon>
        <taxon>Paraphaeosphaeria</taxon>
    </lineage>
</organism>
<dbReference type="EMBL" id="KV441559">
    <property type="protein sequence ID" value="OAG00636.1"/>
    <property type="molecule type" value="Genomic_DNA"/>
</dbReference>
<dbReference type="RefSeq" id="XP_018031001.1">
    <property type="nucleotide sequence ID" value="XM_018185840.1"/>
</dbReference>